<gene>
    <name evidence="2" type="ORF">P280DRAFT_71078</name>
</gene>
<dbReference type="OrthoDB" id="3790322at2759"/>
<keyword evidence="1" id="KW-0472">Membrane</keyword>
<protein>
    <submittedName>
        <fullName evidence="2">Uncharacterized protein</fullName>
    </submittedName>
</protein>
<name>A0A6A6RU05_9PLEO</name>
<evidence type="ECO:0000313" key="3">
    <source>
        <dbReference type="Proteomes" id="UP000799753"/>
    </source>
</evidence>
<proteinExistence type="predicted"/>
<keyword evidence="3" id="KW-1185">Reference proteome</keyword>
<dbReference type="Proteomes" id="UP000799753">
    <property type="component" value="Unassembled WGS sequence"/>
</dbReference>
<organism evidence="2 3">
    <name type="scientific">Massarina eburnea CBS 473.64</name>
    <dbReference type="NCBI Taxonomy" id="1395130"/>
    <lineage>
        <taxon>Eukaryota</taxon>
        <taxon>Fungi</taxon>
        <taxon>Dikarya</taxon>
        <taxon>Ascomycota</taxon>
        <taxon>Pezizomycotina</taxon>
        <taxon>Dothideomycetes</taxon>
        <taxon>Pleosporomycetidae</taxon>
        <taxon>Pleosporales</taxon>
        <taxon>Massarineae</taxon>
        <taxon>Massarinaceae</taxon>
        <taxon>Massarina</taxon>
    </lineage>
</organism>
<feature type="transmembrane region" description="Helical" evidence="1">
    <location>
        <begin position="72"/>
        <end position="103"/>
    </location>
</feature>
<accession>A0A6A6RU05</accession>
<feature type="transmembrane region" description="Helical" evidence="1">
    <location>
        <begin position="45"/>
        <end position="66"/>
    </location>
</feature>
<reference evidence="2" key="1">
    <citation type="journal article" date="2020" name="Stud. Mycol.">
        <title>101 Dothideomycetes genomes: a test case for predicting lifestyles and emergence of pathogens.</title>
        <authorList>
            <person name="Haridas S."/>
            <person name="Albert R."/>
            <person name="Binder M."/>
            <person name="Bloem J."/>
            <person name="Labutti K."/>
            <person name="Salamov A."/>
            <person name="Andreopoulos B."/>
            <person name="Baker S."/>
            <person name="Barry K."/>
            <person name="Bills G."/>
            <person name="Bluhm B."/>
            <person name="Cannon C."/>
            <person name="Castanera R."/>
            <person name="Culley D."/>
            <person name="Daum C."/>
            <person name="Ezra D."/>
            <person name="Gonzalez J."/>
            <person name="Henrissat B."/>
            <person name="Kuo A."/>
            <person name="Liang C."/>
            <person name="Lipzen A."/>
            <person name="Lutzoni F."/>
            <person name="Magnuson J."/>
            <person name="Mondo S."/>
            <person name="Nolan M."/>
            <person name="Ohm R."/>
            <person name="Pangilinan J."/>
            <person name="Park H.-J."/>
            <person name="Ramirez L."/>
            <person name="Alfaro M."/>
            <person name="Sun H."/>
            <person name="Tritt A."/>
            <person name="Yoshinaga Y."/>
            <person name="Zwiers L.-H."/>
            <person name="Turgeon B."/>
            <person name="Goodwin S."/>
            <person name="Spatafora J."/>
            <person name="Crous P."/>
            <person name="Grigoriev I."/>
        </authorList>
    </citation>
    <scope>NUCLEOTIDE SEQUENCE</scope>
    <source>
        <strain evidence="2">CBS 473.64</strain>
    </source>
</reference>
<keyword evidence="1" id="KW-1133">Transmembrane helix</keyword>
<evidence type="ECO:0000313" key="2">
    <source>
        <dbReference type="EMBL" id="KAF2639079.1"/>
    </source>
</evidence>
<feature type="transmembrane region" description="Helical" evidence="1">
    <location>
        <begin position="115"/>
        <end position="134"/>
    </location>
</feature>
<keyword evidence="1" id="KW-0812">Transmembrane</keyword>
<evidence type="ECO:0000256" key="1">
    <source>
        <dbReference type="SAM" id="Phobius"/>
    </source>
</evidence>
<sequence length="150" mass="16423">MALKIQIQLSEKASLLPIAEQQPPTRHEDEDDEHEHSSDLRSATLIYASLVILVALILLLNTFYLLPSDSPLAPYAVLIATGIRTSAWASLPAPVVLFIYAPYLAQSGKVAQMRYLTFLFYLVGTCVGGLMFGVDLKEAVMALGRACRVD</sequence>
<dbReference type="EMBL" id="MU006788">
    <property type="protein sequence ID" value="KAF2639079.1"/>
    <property type="molecule type" value="Genomic_DNA"/>
</dbReference>
<dbReference type="AlphaFoldDB" id="A0A6A6RU05"/>